<name>A0ABC9F011_9POAL</name>
<accession>A0ABC9F011</accession>
<feature type="region of interest" description="Disordered" evidence="1">
    <location>
        <begin position="73"/>
        <end position="161"/>
    </location>
</feature>
<feature type="compositionally biased region" description="Basic residues" evidence="1">
    <location>
        <begin position="245"/>
        <end position="262"/>
    </location>
</feature>
<dbReference type="SUPFAM" id="SSF81383">
    <property type="entry name" value="F-box domain"/>
    <property type="match status" value="1"/>
</dbReference>
<feature type="compositionally biased region" description="Low complexity" evidence="1">
    <location>
        <begin position="148"/>
        <end position="157"/>
    </location>
</feature>
<evidence type="ECO:0000313" key="2">
    <source>
        <dbReference type="EMBL" id="CAL5066248.1"/>
    </source>
</evidence>
<reference evidence="3" key="1">
    <citation type="submission" date="2024-06" db="EMBL/GenBank/DDBJ databases">
        <authorList>
            <person name="Ryan C."/>
        </authorList>
    </citation>
    <scope>NUCLEOTIDE SEQUENCE [LARGE SCALE GENOMIC DNA]</scope>
</reference>
<evidence type="ECO:0000313" key="3">
    <source>
        <dbReference type="Proteomes" id="UP001497457"/>
    </source>
</evidence>
<dbReference type="PANTHER" id="PTHR34223:SF81">
    <property type="entry name" value="OS08G0281600 PROTEIN"/>
    <property type="match status" value="1"/>
</dbReference>
<proteinExistence type="predicted"/>
<feature type="compositionally biased region" description="Polar residues" evidence="1">
    <location>
        <begin position="292"/>
        <end position="306"/>
    </location>
</feature>
<keyword evidence="3" id="KW-1185">Reference proteome</keyword>
<gene>
    <name evidence="2" type="ORF">URODEC1_LOCUS100341</name>
</gene>
<dbReference type="EMBL" id="OZ075115">
    <property type="protein sequence ID" value="CAL5066248.1"/>
    <property type="molecule type" value="Genomic_DNA"/>
</dbReference>
<evidence type="ECO:0000256" key="1">
    <source>
        <dbReference type="SAM" id="MobiDB-lite"/>
    </source>
</evidence>
<feature type="compositionally biased region" description="Low complexity" evidence="1">
    <location>
        <begin position="73"/>
        <end position="118"/>
    </location>
</feature>
<sequence>MVAARKKPCWVAPGDGADHLTALPLELRARIVSSLPFWQVVQLSALSRPWRHIHHHAPVVKVHLNDFIFPATTPSASSPAPSTRSRSLASVSPSAAARWTAPRPRWTPSSSTTLSPPAREAPACGTTPTTSSRSPARDGSASPPPTPAGTRSGSRGRSTCRRRRAASGLVRFCRVGSCPGTVQGLDLVDPGPSLDPGWLYESLSREAPTGENVWSVGAGAEMVAAVVVVAVPRRQPSTSRCHAVTSRRRAVASRPPAPRHSRAFSPRASVAPRRSGNGNRSREVGPELESGQFKSSGTRPGTAQTSGTERALKVFGEYHLAPAIAGPGAAALHKLFLNKVSICEWPPCLPSLRNLTFDDATVDAPFAPAAWCPRIEYLGIFFSTIEHARVDIRLPLLKSLDMDDVDVRPHGDFFEPFGYVTIDTPELEELVLNCTSGRTAEYKSFKLKAPQLRYLGYVNQAAGRVHIDVGRPGSVRAGLICFESNAEIVCPEMKLYRMQMMRMLEGLLPELSPENVTNAARPHMKLEKYFVEGFESGMMIPEEKLACDLRALMSSLKV</sequence>
<dbReference type="PANTHER" id="PTHR34223">
    <property type="entry name" value="OS11G0201299 PROTEIN"/>
    <property type="match status" value="1"/>
</dbReference>
<evidence type="ECO:0008006" key="4">
    <source>
        <dbReference type="Google" id="ProtNLM"/>
    </source>
</evidence>
<protein>
    <recommendedName>
        <fullName evidence="4">F-box domain-containing protein</fullName>
    </recommendedName>
</protein>
<dbReference type="InterPro" id="IPR036047">
    <property type="entry name" value="F-box-like_dom_sf"/>
</dbReference>
<organism evidence="2 3">
    <name type="scientific">Urochloa decumbens</name>
    <dbReference type="NCBI Taxonomy" id="240449"/>
    <lineage>
        <taxon>Eukaryota</taxon>
        <taxon>Viridiplantae</taxon>
        <taxon>Streptophyta</taxon>
        <taxon>Embryophyta</taxon>
        <taxon>Tracheophyta</taxon>
        <taxon>Spermatophyta</taxon>
        <taxon>Magnoliopsida</taxon>
        <taxon>Liliopsida</taxon>
        <taxon>Poales</taxon>
        <taxon>Poaceae</taxon>
        <taxon>PACMAD clade</taxon>
        <taxon>Panicoideae</taxon>
        <taxon>Panicodae</taxon>
        <taxon>Paniceae</taxon>
        <taxon>Melinidinae</taxon>
        <taxon>Urochloa</taxon>
    </lineage>
</organism>
<feature type="region of interest" description="Disordered" evidence="1">
    <location>
        <begin position="235"/>
        <end position="306"/>
    </location>
</feature>
<dbReference type="Proteomes" id="UP001497457">
    <property type="component" value="Chromosome 5rd"/>
</dbReference>
<dbReference type="AlphaFoldDB" id="A0ABC9F011"/>
<reference evidence="2 3" key="2">
    <citation type="submission" date="2024-10" db="EMBL/GenBank/DDBJ databases">
        <authorList>
            <person name="Ryan C."/>
        </authorList>
    </citation>
    <scope>NUCLEOTIDE SEQUENCE [LARGE SCALE GENOMIC DNA]</scope>
</reference>
<dbReference type="InterPro" id="IPR053197">
    <property type="entry name" value="F-box_SCFL_complex_component"/>
</dbReference>